<evidence type="ECO:0000313" key="3">
    <source>
        <dbReference type="EMBL" id="MAA14241.1"/>
    </source>
</evidence>
<protein>
    <recommendedName>
        <fullName evidence="4">8 kDa Amblyomma family member</fullName>
    </recommendedName>
</protein>
<evidence type="ECO:0000256" key="2">
    <source>
        <dbReference type="SAM" id="SignalP"/>
    </source>
</evidence>
<feature type="region of interest" description="Disordered" evidence="1">
    <location>
        <begin position="65"/>
        <end position="86"/>
    </location>
</feature>
<organism evidence="3">
    <name type="scientific">Rhipicephalus zambeziensis</name>
    <dbReference type="NCBI Taxonomy" id="60191"/>
    <lineage>
        <taxon>Eukaryota</taxon>
        <taxon>Metazoa</taxon>
        <taxon>Ecdysozoa</taxon>
        <taxon>Arthropoda</taxon>
        <taxon>Chelicerata</taxon>
        <taxon>Arachnida</taxon>
        <taxon>Acari</taxon>
        <taxon>Parasitiformes</taxon>
        <taxon>Ixodida</taxon>
        <taxon>Ixodoidea</taxon>
        <taxon>Ixodidae</taxon>
        <taxon>Rhipicephalinae</taxon>
        <taxon>Rhipicephalus</taxon>
        <taxon>Rhipicephalus</taxon>
    </lineage>
</organism>
<dbReference type="AlphaFoldDB" id="A0A224YIB9"/>
<name>A0A224YIB9_9ACAR</name>
<evidence type="ECO:0000256" key="1">
    <source>
        <dbReference type="SAM" id="MobiDB-lite"/>
    </source>
</evidence>
<feature type="signal peptide" evidence="2">
    <location>
        <begin position="1"/>
        <end position="26"/>
    </location>
</feature>
<reference evidence="3" key="1">
    <citation type="journal article" date="2017" name="Parasit. Vectors">
        <title>Sialotranscriptomics of Rhipicephalus zambeziensis reveals intricate expression profiles of secretory proteins and suggests tight temporal transcriptional regulation during blood-feeding.</title>
        <authorList>
            <person name="de Castro M.H."/>
            <person name="de Klerk D."/>
            <person name="Pienaar R."/>
            <person name="Rees D.J.G."/>
            <person name="Mans B.J."/>
        </authorList>
    </citation>
    <scope>NUCLEOTIDE SEQUENCE</scope>
    <source>
        <tissue evidence="3">Salivary glands</tissue>
    </source>
</reference>
<keyword evidence="2" id="KW-0732">Signal</keyword>
<feature type="chain" id="PRO_5012510894" description="8 kDa Amblyomma family member" evidence="2">
    <location>
        <begin position="27"/>
        <end position="86"/>
    </location>
</feature>
<dbReference type="EMBL" id="GFPF01003095">
    <property type="protein sequence ID" value="MAA14241.1"/>
    <property type="molecule type" value="Transcribed_RNA"/>
</dbReference>
<sequence>MSVRVNSAFTFATISLLVIFVTVVFATSTDPFFAMSTCHGDCQTNLTPANNGCRKPCQCTPLLGQEAGSNKGDCTNPPVTHGNRSK</sequence>
<evidence type="ECO:0008006" key="4">
    <source>
        <dbReference type="Google" id="ProtNLM"/>
    </source>
</evidence>
<proteinExistence type="predicted"/>
<accession>A0A224YIB9</accession>